<dbReference type="SUPFAM" id="SSF55166">
    <property type="entry name" value="Hedgehog/DD-peptidase"/>
    <property type="match status" value="1"/>
</dbReference>
<evidence type="ECO:0000256" key="2">
    <source>
        <dbReference type="SAM" id="Phobius"/>
    </source>
</evidence>
<feature type="transmembrane region" description="Helical" evidence="2">
    <location>
        <begin position="6"/>
        <end position="26"/>
    </location>
</feature>
<evidence type="ECO:0000259" key="3">
    <source>
        <dbReference type="Pfam" id="PF02557"/>
    </source>
</evidence>
<keyword evidence="5" id="KW-1185">Reference proteome</keyword>
<dbReference type="Gene3D" id="3.30.1380.10">
    <property type="match status" value="1"/>
</dbReference>
<dbReference type="CDD" id="cd14852">
    <property type="entry name" value="LD-carboxypeptidase"/>
    <property type="match status" value="1"/>
</dbReference>
<organism evidence="4 5">
    <name type="scientific">Gemelliphila palaticanis</name>
    <dbReference type="NCBI Taxonomy" id="81950"/>
    <lineage>
        <taxon>Bacteria</taxon>
        <taxon>Bacillati</taxon>
        <taxon>Bacillota</taxon>
        <taxon>Bacilli</taxon>
        <taxon>Bacillales</taxon>
        <taxon>Gemellaceae</taxon>
        <taxon>Gemelliphila</taxon>
    </lineage>
</organism>
<feature type="region of interest" description="Disordered" evidence="1">
    <location>
        <begin position="44"/>
        <end position="83"/>
    </location>
</feature>
<gene>
    <name evidence="4" type="ORF">HZY85_06335</name>
</gene>
<dbReference type="InterPro" id="IPR052179">
    <property type="entry name" value="DD-CPase-like"/>
</dbReference>
<keyword evidence="2" id="KW-0472">Membrane</keyword>
<comment type="caution">
    <text evidence="4">The sequence shown here is derived from an EMBL/GenBank/DDBJ whole genome shotgun (WGS) entry which is preliminary data.</text>
</comment>
<name>A0ABX2SZT0_9BACL</name>
<dbReference type="InterPro" id="IPR058193">
    <property type="entry name" value="VanY/YodJ_core_dom"/>
</dbReference>
<accession>A0ABX2SZT0</accession>
<feature type="compositionally biased region" description="Basic and acidic residues" evidence="1">
    <location>
        <begin position="51"/>
        <end position="73"/>
    </location>
</feature>
<keyword evidence="2" id="KW-1133">Transmembrane helix</keyword>
<proteinExistence type="predicted"/>
<dbReference type="PANTHER" id="PTHR34385">
    <property type="entry name" value="D-ALANYL-D-ALANINE CARBOXYPEPTIDASE"/>
    <property type="match status" value="1"/>
</dbReference>
<dbReference type="InterPro" id="IPR003709">
    <property type="entry name" value="VanY-like_core_dom"/>
</dbReference>
<feature type="domain" description="D-alanyl-D-alanine carboxypeptidase-like core" evidence="3">
    <location>
        <begin position="115"/>
        <end position="243"/>
    </location>
</feature>
<evidence type="ECO:0000313" key="5">
    <source>
        <dbReference type="Proteomes" id="UP000531840"/>
    </source>
</evidence>
<dbReference type="Proteomes" id="UP000531840">
    <property type="component" value="Unassembled WGS sequence"/>
</dbReference>
<dbReference type="RefSeq" id="WP_179941591.1">
    <property type="nucleotide sequence ID" value="NZ_JACBYF010000013.1"/>
</dbReference>
<dbReference type="Pfam" id="PF02557">
    <property type="entry name" value="VanY"/>
    <property type="match status" value="1"/>
</dbReference>
<reference evidence="4 5" key="1">
    <citation type="submission" date="2020-07" db="EMBL/GenBank/DDBJ databases">
        <title>MOT database genomes.</title>
        <authorList>
            <person name="Joseph S."/>
            <person name="Aduse-Opoku J."/>
            <person name="Hashim A."/>
            <person name="Wade W."/>
            <person name="Curtis M."/>
        </authorList>
    </citation>
    <scope>NUCLEOTIDE SEQUENCE [LARGE SCALE GENOMIC DNA]</scope>
    <source>
        <strain evidence="4 5">CIP 106318</strain>
    </source>
</reference>
<protein>
    <submittedName>
        <fullName evidence="4">M15 family metallopeptidase</fullName>
    </submittedName>
</protein>
<dbReference type="InterPro" id="IPR009045">
    <property type="entry name" value="Zn_M74/Hedgehog-like"/>
</dbReference>
<dbReference type="PANTHER" id="PTHR34385:SF1">
    <property type="entry name" value="PEPTIDOGLYCAN L-ALANYL-D-GLUTAMATE ENDOPEPTIDASE CWLK"/>
    <property type="match status" value="1"/>
</dbReference>
<dbReference type="EMBL" id="JACBYF010000013">
    <property type="protein sequence ID" value="NYS47805.1"/>
    <property type="molecule type" value="Genomic_DNA"/>
</dbReference>
<sequence>MKKLIYLLFGFILFISIYFIVNFFFFSEEKTAVNKENNKSVINSSQIKKSNNNEEHNSSKDNRVEKSENKVSNKENNLNNQIITPETVTEPTYVNGIMIINKKNPLPRTYNRGEDPEARRAVNKLIADMQSKGMNVSNQTSGFRSYEYQGTLYNNYVSSHGKQQADTFSARPGYSEHQSGLAFDLIDNQGQLLGAPGTIKSSIDAASWLEHNAHNYGFVVRYKKEYVNYTGYNEESWHLRYLGNDLATKLYNENISLEQYLGVQGGEYLD</sequence>
<evidence type="ECO:0000256" key="1">
    <source>
        <dbReference type="SAM" id="MobiDB-lite"/>
    </source>
</evidence>
<keyword evidence="2" id="KW-0812">Transmembrane</keyword>
<evidence type="ECO:0000313" key="4">
    <source>
        <dbReference type="EMBL" id="NYS47805.1"/>
    </source>
</evidence>